<accession>A0A2D2LXK6</accession>
<sequence length="81" mass="9492">MTQHVTNQDWLYPFMTYRCAFPPHGVVWYFNTRQPINLDTINTHDDLLDLTVEMKPGATIEATNNWRSTLQKFCPAKTSMQ</sequence>
<name>A0A2D2LXK6_FAUOS</name>
<geneLocation type="plasmid" evidence="3">
    <name>pnp7-1</name>
</geneLocation>
<dbReference type="AlphaFoldDB" id="A0A2D2LXK6"/>
<dbReference type="EMBL" id="CP024444">
    <property type="protein sequence ID" value="ATR79700.1"/>
    <property type="molecule type" value="Genomic_DNA"/>
</dbReference>
<dbReference type="EMBL" id="SSCJ01000007">
    <property type="protein sequence ID" value="MDI4510247.1"/>
    <property type="molecule type" value="Genomic_DNA"/>
</dbReference>
<reference evidence="3" key="1">
    <citation type="submission" date="2017-10" db="EMBL/GenBank/DDBJ databases">
        <title>Complete genome sequence of Moraxella osloensis NP7 isolated from human skin.</title>
        <authorList>
            <person name="Lee K."/>
            <person name="Lim J.Y."/>
            <person name="Hwang I."/>
        </authorList>
    </citation>
    <scope>NUCLEOTIDE SEQUENCE [LARGE SCALE GENOMIC DNA]</scope>
    <source>
        <strain evidence="3">NP7</strain>
        <plasmid evidence="3">pnp7-1</plasmid>
    </source>
</reference>
<keyword evidence="1" id="KW-0614">Plasmid</keyword>
<evidence type="ECO:0000313" key="3">
    <source>
        <dbReference type="Proteomes" id="UP000229340"/>
    </source>
</evidence>
<evidence type="ECO:0000313" key="2">
    <source>
        <dbReference type="EMBL" id="MDI4510247.1"/>
    </source>
</evidence>
<proteinExistence type="predicted"/>
<geneLocation type="plasmid" evidence="1">
    <name>pNP7-1</name>
</geneLocation>
<evidence type="ECO:0000313" key="1">
    <source>
        <dbReference type="EMBL" id="ATR79700.1"/>
    </source>
</evidence>
<reference evidence="1" key="3">
    <citation type="journal article" date="2018" name="Misainmurhag Hoiji">
        <title>Complete genome sequence of multidrug-resistant Moraxella osloensis NP7 with multiple plasmids isolated from human skin.</title>
        <authorList>
            <person name="Ganzorig M."/>
            <person name="Lim J.Y."/>
            <person name="Hwang I."/>
            <person name="Lee K."/>
        </authorList>
    </citation>
    <scope>NUCLEOTIDE SEQUENCE</scope>
    <source>
        <strain evidence="1">NP7</strain>
        <plasmid evidence="1">pNP7-1</plasmid>
    </source>
</reference>
<dbReference type="Proteomes" id="UP000229340">
    <property type="component" value="Plasmid pNP7-1"/>
</dbReference>
<reference evidence="2" key="4">
    <citation type="submission" date="2019-04" db="EMBL/GenBank/DDBJ databases">
        <title>Moraxella osloensis CCUG 73412, isolated from corneal scrapings as causative agent of keratitis.</title>
        <authorList>
            <person name="Connolly G."/>
            <person name="Jaen-Luchoro D."/>
            <person name="Pinyeiro-Iglesias B."/>
            <person name="Curry A."/>
            <person name="Knowles S."/>
            <person name="Moore E.R.B."/>
        </authorList>
    </citation>
    <scope>NUCLEOTIDE SEQUENCE</scope>
    <source>
        <strain evidence="2">CCUG 73412</strain>
    </source>
</reference>
<dbReference type="RefSeq" id="WP_100271054.1">
    <property type="nucleotide sequence ID" value="NZ_CP024444.1"/>
</dbReference>
<reference evidence="1" key="2">
    <citation type="journal article" date="2018" name="Genome Announc.">
        <title>Complete Genome Sequences of Three Moraxella osloensis Strains Isolated from Human Skin.</title>
        <authorList>
            <person name="Lim J.Y."/>
            <person name="Hwang I."/>
            <person name="Ganzorig M."/>
            <person name="Huang S.L."/>
            <person name="Cho G.S."/>
            <person name="Franz C.M.A.P."/>
            <person name="Lee K."/>
        </authorList>
    </citation>
    <scope>NUCLEOTIDE SEQUENCE</scope>
    <source>
        <strain evidence="1">NP7</strain>
        <plasmid evidence="1">pNP7-1</plasmid>
    </source>
</reference>
<protein>
    <submittedName>
        <fullName evidence="1">Uncharacterized protein</fullName>
    </submittedName>
</protein>
<gene>
    <name evidence="2" type="ORF">E6P75_08510</name>
    <name evidence="1" type="ORF">NP7_10065</name>
</gene>
<organism evidence="1 3">
    <name type="scientific">Faucicola osloensis</name>
    <name type="common">Moraxella osloensis</name>
    <dbReference type="NCBI Taxonomy" id="34062"/>
    <lineage>
        <taxon>Bacteria</taxon>
        <taxon>Pseudomonadati</taxon>
        <taxon>Pseudomonadota</taxon>
        <taxon>Gammaproteobacteria</taxon>
        <taxon>Moraxellales</taxon>
        <taxon>Moraxellaceae</taxon>
        <taxon>Faucicola</taxon>
    </lineage>
</organism>